<gene>
    <name evidence="1" type="ORF">INT47_004565</name>
</gene>
<reference evidence="1" key="1">
    <citation type="submission" date="2020-12" db="EMBL/GenBank/DDBJ databases">
        <title>Metabolic potential, ecology and presence of endohyphal bacteria is reflected in genomic diversity of Mucoromycotina.</title>
        <authorList>
            <person name="Muszewska A."/>
            <person name="Okrasinska A."/>
            <person name="Steczkiewicz K."/>
            <person name="Drgas O."/>
            <person name="Orlowska M."/>
            <person name="Perlinska-Lenart U."/>
            <person name="Aleksandrzak-Piekarczyk T."/>
            <person name="Szatraj K."/>
            <person name="Zielenkiewicz U."/>
            <person name="Pilsyk S."/>
            <person name="Malc E."/>
            <person name="Mieczkowski P."/>
            <person name="Kruszewska J.S."/>
            <person name="Biernat P."/>
            <person name="Pawlowska J."/>
        </authorList>
    </citation>
    <scope>NUCLEOTIDE SEQUENCE</scope>
    <source>
        <strain evidence="1">WA0000017839</strain>
    </source>
</reference>
<dbReference type="OrthoDB" id="2273404at2759"/>
<name>A0A8H7RJU2_9FUNG</name>
<evidence type="ECO:0000313" key="1">
    <source>
        <dbReference type="EMBL" id="KAG2211878.1"/>
    </source>
</evidence>
<protein>
    <submittedName>
        <fullName evidence="1">Uncharacterized protein</fullName>
    </submittedName>
</protein>
<dbReference type="EMBL" id="JAEPRD010000007">
    <property type="protein sequence ID" value="KAG2211878.1"/>
    <property type="molecule type" value="Genomic_DNA"/>
</dbReference>
<proteinExistence type="predicted"/>
<organism evidence="1 2">
    <name type="scientific">Mucor saturninus</name>
    <dbReference type="NCBI Taxonomy" id="64648"/>
    <lineage>
        <taxon>Eukaryota</taxon>
        <taxon>Fungi</taxon>
        <taxon>Fungi incertae sedis</taxon>
        <taxon>Mucoromycota</taxon>
        <taxon>Mucoromycotina</taxon>
        <taxon>Mucoromycetes</taxon>
        <taxon>Mucorales</taxon>
        <taxon>Mucorineae</taxon>
        <taxon>Mucoraceae</taxon>
        <taxon>Mucor</taxon>
    </lineage>
</organism>
<feature type="non-terminal residue" evidence="1">
    <location>
        <position position="1"/>
    </location>
</feature>
<evidence type="ECO:0000313" key="2">
    <source>
        <dbReference type="Proteomes" id="UP000603453"/>
    </source>
</evidence>
<keyword evidence="2" id="KW-1185">Reference proteome</keyword>
<dbReference type="Proteomes" id="UP000603453">
    <property type="component" value="Unassembled WGS sequence"/>
</dbReference>
<sequence>YNLLNAIIPQKHKPGSDTMSKATLANKEVMNLILTSIIGNHAKGLYIPRTCEWTDGKRADMIYGPMVSPSNLLPPVIIEVQNVVDELYMHRLQKYCDHIFETFDNTKPIALTICVKSIREVFTKDFYDTEKGEFFKQSPSQYWAQQHLILTPSTIANHLHEPLHPMVALENVFSEQQCSLLGLEYRDDPTVKLLYSIAKRTVEQEIRIHDATIDVFMDVCTQTKTQFERIFEAINEDGPSSTRAIDYARAGLVYMDTCLYKYQQQSSSTSATALPPPPDLPDGVTPTAGRQTVEILQKIKPQEKRPDMDVVDEFVKAWMKDHKRMDWKKCFSRRRAIFIHSFNYSFELYFDLSANIHENVYSGSSLYSRPRREHCCSENTFSSATMGRRGS</sequence>
<dbReference type="AlphaFoldDB" id="A0A8H7RJU2"/>
<accession>A0A8H7RJU2</accession>
<comment type="caution">
    <text evidence="1">The sequence shown here is derived from an EMBL/GenBank/DDBJ whole genome shotgun (WGS) entry which is preliminary data.</text>
</comment>